<dbReference type="InterPro" id="IPR012328">
    <property type="entry name" value="Chalcone/stilbene_synt_C"/>
</dbReference>
<dbReference type="Pfam" id="PF00195">
    <property type="entry name" value="Chal_sti_synt_N"/>
    <property type="match status" value="2"/>
</dbReference>
<organism evidence="7 8">
    <name type="scientific">Ambrosia artemisiifolia</name>
    <name type="common">Common ragweed</name>
    <dbReference type="NCBI Taxonomy" id="4212"/>
    <lineage>
        <taxon>Eukaryota</taxon>
        <taxon>Viridiplantae</taxon>
        <taxon>Streptophyta</taxon>
        <taxon>Embryophyta</taxon>
        <taxon>Tracheophyta</taxon>
        <taxon>Spermatophyta</taxon>
        <taxon>Magnoliopsida</taxon>
        <taxon>eudicotyledons</taxon>
        <taxon>Gunneridae</taxon>
        <taxon>Pentapetalae</taxon>
        <taxon>asterids</taxon>
        <taxon>campanulids</taxon>
        <taxon>Asterales</taxon>
        <taxon>Asteraceae</taxon>
        <taxon>Asteroideae</taxon>
        <taxon>Heliantheae alliance</taxon>
        <taxon>Heliantheae</taxon>
        <taxon>Ambrosia</taxon>
    </lineage>
</organism>
<dbReference type="Proteomes" id="UP001206925">
    <property type="component" value="Unassembled WGS sequence"/>
</dbReference>
<proteinExistence type="inferred from homology"/>
<dbReference type="FunFam" id="3.40.47.10:FF:000025">
    <property type="entry name" value="Chalcone synthase 2"/>
    <property type="match status" value="2"/>
</dbReference>
<feature type="domain" description="Chalcone/stilbene synthase C-terminal" evidence="6">
    <location>
        <begin position="194"/>
        <end position="343"/>
    </location>
</feature>
<dbReference type="PANTHER" id="PTHR11877:SF108">
    <property type="entry name" value="POLYKETIDE SYNTHASE, TYPE III, THIOLASE-LIKE PROTEIN-RELATED"/>
    <property type="match status" value="1"/>
</dbReference>
<feature type="non-terminal residue" evidence="7">
    <location>
        <position position="748"/>
    </location>
</feature>
<feature type="domain" description="Chalcone/stilbene synthase N-terminal" evidence="5">
    <location>
        <begin position="352"/>
        <end position="575"/>
    </location>
</feature>
<dbReference type="GO" id="GO:0030639">
    <property type="term" value="P:polyketide biosynthetic process"/>
    <property type="evidence" value="ECO:0007669"/>
    <property type="project" value="TreeGrafter"/>
</dbReference>
<dbReference type="PROSITE" id="PS00441">
    <property type="entry name" value="CHALCONE_SYNTH"/>
    <property type="match status" value="1"/>
</dbReference>
<dbReference type="GO" id="GO:0016747">
    <property type="term" value="F:acyltransferase activity, transferring groups other than amino-acyl groups"/>
    <property type="evidence" value="ECO:0007669"/>
    <property type="project" value="InterPro"/>
</dbReference>
<comment type="similarity">
    <text evidence="1 4">Belongs to the thiolase-like superfamily. Chalcone/stilbene synthases family.</text>
</comment>
<dbReference type="FunFam" id="3.40.47.10:FF:000014">
    <property type="entry name" value="Chalcone synthase 1"/>
    <property type="match status" value="2"/>
</dbReference>
<dbReference type="Gene3D" id="3.40.47.10">
    <property type="match status" value="4"/>
</dbReference>
<dbReference type="GO" id="GO:0042803">
    <property type="term" value="F:protein homodimerization activity"/>
    <property type="evidence" value="ECO:0007669"/>
    <property type="project" value="UniProtKB-ARBA"/>
</dbReference>
<sequence>ADYADYYFRVTKSEHMSNLKEKFKRDKTMIKKRFVFLTEEFLKENPNMCEYMSPSLNTRQDLLVTAIPKLGKEAAIKAIEEWGVSRSRITHLIFCTTSGIDMPGADLQLTKLLGLSPLGCFAGGTALRLAKDLAENNKGSRVLVVCSDSMASIFRGPSDNHIDSLVGQALFGDGAAAIIVGSDPDLSTEHPLFEIVSSNQTIVPDTEMAMSLNLREEGLTFHLHKDVPKMISENIESVLKHAVSPLGLSDWNSLFWIVHPGGRAILDNVELKLKLDKEKLRASRHVLSEYGNITSACVLFILNETRNKSLEDGKSTTGEGLDWGVLFGFGPGLTIETVVLRSQPVAKTVDVETIRQTQRAQGLATILAIGTATPFNCIHQADYADYYFRVTKSEHMTNLKEKFKRICDKTMIKKRFTFLTEEFLKENPNMCEYMSPSLNTRQDLLVTAVPNLGKEAAIKAIEEWGVSRSRITHLIFCTTSGIDMPGADLQLTKLLGLSPLVNRLMIYQQGCFAGGTALRLAKDLAENNKGSRVLVVCSDSMASIFRGPSENHIDSLVGQALFGDGAAAIIVGSDPDISTEHPLFEIVSANQTIVPDTEMAMNLHLREEGLTFHLHKDVPKMISENIESVLKHAVSPLGLSDWNSLFWIVHPGGRAILDNVELKLKLDKEKLRASRHVLSEYGNLNSACILFILNEMRNKSLEDGKSTSGEGLDWGVLFGFGPGLTIETVVLRSQPAATPAATITDGAK</sequence>
<dbReference type="CDD" id="cd00831">
    <property type="entry name" value="CHS_like"/>
    <property type="match status" value="2"/>
</dbReference>
<evidence type="ECO:0000313" key="7">
    <source>
        <dbReference type="EMBL" id="KAI7739385.1"/>
    </source>
</evidence>
<dbReference type="InterPro" id="IPR011141">
    <property type="entry name" value="Polyketide_synthase_type-III"/>
</dbReference>
<keyword evidence="2 4" id="KW-0808">Transferase</keyword>
<evidence type="ECO:0000259" key="5">
    <source>
        <dbReference type="Pfam" id="PF00195"/>
    </source>
</evidence>
<dbReference type="EMBL" id="JAMZMK010008628">
    <property type="protein sequence ID" value="KAI7739385.1"/>
    <property type="molecule type" value="Genomic_DNA"/>
</dbReference>
<evidence type="ECO:0008006" key="9">
    <source>
        <dbReference type="Google" id="ProtNLM"/>
    </source>
</evidence>
<keyword evidence="8" id="KW-1185">Reference proteome</keyword>
<comment type="caution">
    <text evidence="7">The sequence shown here is derived from an EMBL/GenBank/DDBJ whole genome shotgun (WGS) entry which is preliminary data.</text>
</comment>
<dbReference type="InterPro" id="IPR016039">
    <property type="entry name" value="Thiolase-like"/>
</dbReference>
<dbReference type="Pfam" id="PF02797">
    <property type="entry name" value="Chal_sti_synt_C"/>
    <property type="match status" value="2"/>
</dbReference>
<evidence type="ECO:0000256" key="1">
    <source>
        <dbReference type="ARBA" id="ARBA00005531"/>
    </source>
</evidence>
<evidence type="ECO:0000256" key="3">
    <source>
        <dbReference type="ARBA" id="ARBA00023315"/>
    </source>
</evidence>
<dbReference type="AlphaFoldDB" id="A0AAD5CE34"/>
<feature type="domain" description="Chalcone/stilbene synthase N-terminal" evidence="5">
    <location>
        <begin position="2"/>
        <end position="184"/>
    </location>
</feature>
<accession>A0AAD5CE34</accession>
<protein>
    <recommendedName>
        <fullName evidence="9">Chalcone synthase</fullName>
    </recommendedName>
</protein>
<dbReference type="InterPro" id="IPR018088">
    <property type="entry name" value="Chalcone/stilbene_synthase_AS"/>
</dbReference>
<feature type="domain" description="Chalcone/stilbene synthase C-terminal" evidence="6">
    <location>
        <begin position="585"/>
        <end position="734"/>
    </location>
</feature>
<evidence type="ECO:0000256" key="2">
    <source>
        <dbReference type="ARBA" id="ARBA00022679"/>
    </source>
</evidence>
<gene>
    <name evidence="7" type="ORF">M8C21_010728</name>
</gene>
<dbReference type="InterPro" id="IPR001099">
    <property type="entry name" value="Chalcone/stilbene_synt_N"/>
</dbReference>
<reference evidence="7" key="1">
    <citation type="submission" date="2022-06" db="EMBL/GenBank/DDBJ databases">
        <title>Uncovering the hologenomic basis of an extraordinary plant invasion.</title>
        <authorList>
            <person name="Bieker V.C."/>
            <person name="Martin M.D."/>
            <person name="Gilbert T."/>
            <person name="Hodgins K."/>
            <person name="Battlay P."/>
            <person name="Petersen B."/>
            <person name="Wilson J."/>
        </authorList>
    </citation>
    <scope>NUCLEOTIDE SEQUENCE</scope>
    <source>
        <strain evidence="7">AA19_3_7</strain>
        <tissue evidence="7">Leaf</tissue>
    </source>
</reference>
<evidence type="ECO:0000256" key="4">
    <source>
        <dbReference type="RuleBase" id="RU003633"/>
    </source>
</evidence>
<dbReference type="PANTHER" id="PTHR11877">
    <property type="entry name" value="HYDROXYMETHYLGLUTARYL-COA SYNTHASE"/>
    <property type="match status" value="1"/>
</dbReference>
<name>A0AAD5CE34_AMBAR</name>
<evidence type="ECO:0000259" key="6">
    <source>
        <dbReference type="Pfam" id="PF02797"/>
    </source>
</evidence>
<dbReference type="SUPFAM" id="SSF53901">
    <property type="entry name" value="Thiolase-like"/>
    <property type="match status" value="4"/>
</dbReference>
<keyword evidence="3 4" id="KW-0012">Acyltransferase</keyword>
<evidence type="ECO:0000313" key="8">
    <source>
        <dbReference type="Proteomes" id="UP001206925"/>
    </source>
</evidence>